<evidence type="ECO:0000313" key="2">
    <source>
        <dbReference type="Proteomes" id="UP000001485"/>
    </source>
</evidence>
<sequence>MANSDFGINGPQEFDRLINQSAFPDSRGAILLIFIDILWSRSGCHPLPAVRSGT</sequence>
<reference evidence="2" key="1">
    <citation type="submission" date="2009-03" db="EMBL/GenBank/DDBJ databases">
        <title>Complete genome sequence of Edwardsiella ictaluri 93-146.</title>
        <authorList>
            <person name="Williams M.L."/>
            <person name="Gillaspy A.F."/>
            <person name="Dyer D.W."/>
            <person name="Thune R.L."/>
            <person name="Waldbieser G.C."/>
            <person name="Schuster S.C."/>
            <person name="Gipson J."/>
            <person name="Zaitshik J."/>
            <person name="Landry C."/>
            <person name="Lawrence M.L."/>
        </authorList>
    </citation>
    <scope>NUCLEOTIDE SEQUENCE [LARGE SCALE GENOMIC DNA]</scope>
    <source>
        <strain evidence="2">93-146</strain>
    </source>
</reference>
<dbReference type="Proteomes" id="UP000001485">
    <property type="component" value="Chromosome"/>
</dbReference>
<organism evidence="1 2">
    <name type="scientific">Edwardsiella ictaluri (strain 93-146)</name>
    <dbReference type="NCBI Taxonomy" id="634503"/>
    <lineage>
        <taxon>Bacteria</taxon>
        <taxon>Pseudomonadati</taxon>
        <taxon>Pseudomonadota</taxon>
        <taxon>Gammaproteobacteria</taxon>
        <taxon>Enterobacterales</taxon>
        <taxon>Hafniaceae</taxon>
        <taxon>Edwardsiella</taxon>
    </lineage>
</organism>
<proteinExistence type="predicted"/>
<evidence type="ECO:0000313" key="1">
    <source>
        <dbReference type="EMBL" id="ACR68904.1"/>
    </source>
</evidence>
<protein>
    <submittedName>
        <fullName evidence="1">Uncharacterized protein</fullName>
    </submittedName>
</protein>
<dbReference type="KEGG" id="eic:NT01EI_1723"/>
<accession>C5BDY1</accession>
<gene>
    <name evidence="1" type="ordered locus">NT01EI_1723</name>
</gene>
<reference evidence="1 2" key="2">
    <citation type="journal article" date="2012" name="J. Bacteriol.">
        <title>Genome Sequence of Edwardsiella ictaluri 93-146, a Strain Associated with a Natural Channel Catfish Outbreak of Enteric Septicemia of Catfish.</title>
        <authorList>
            <person name="Williams M.L."/>
            <person name="Gillaspy A.F."/>
            <person name="Dyer D.W."/>
            <person name="Thune R.L."/>
            <person name="Waldbieser G.C."/>
            <person name="Schuster S.C."/>
            <person name="Gipson J."/>
            <person name="Zaitshik J."/>
            <person name="Landry C."/>
            <person name="Banes M.M."/>
            <person name="Lawrence M.L."/>
        </authorList>
    </citation>
    <scope>NUCLEOTIDE SEQUENCE [LARGE SCALE GENOMIC DNA]</scope>
    <source>
        <strain evidence="1 2">93-146</strain>
    </source>
</reference>
<dbReference type="AlphaFoldDB" id="C5BDY1"/>
<dbReference type="HOGENOM" id="CLU_3042916_0_0_6"/>
<name>C5BDY1_EDWI9</name>
<dbReference type="EMBL" id="CP001600">
    <property type="protein sequence ID" value="ACR68904.1"/>
    <property type="molecule type" value="Genomic_DNA"/>
</dbReference>